<dbReference type="EMBL" id="FNQB01000002">
    <property type="protein sequence ID" value="SDZ29982.1"/>
    <property type="molecule type" value="Genomic_DNA"/>
</dbReference>
<organism evidence="2 3">
    <name type="scientific">Asanoa ishikariensis</name>
    <dbReference type="NCBI Taxonomy" id="137265"/>
    <lineage>
        <taxon>Bacteria</taxon>
        <taxon>Bacillati</taxon>
        <taxon>Actinomycetota</taxon>
        <taxon>Actinomycetes</taxon>
        <taxon>Micromonosporales</taxon>
        <taxon>Micromonosporaceae</taxon>
        <taxon>Asanoa</taxon>
    </lineage>
</organism>
<keyword evidence="3" id="KW-1185">Reference proteome</keyword>
<proteinExistence type="predicted"/>
<accession>A0A1H3RWD9</accession>
<feature type="domain" description="DNA primase/polymerase bifunctional N-terminal" evidence="1">
    <location>
        <begin position="74"/>
        <end position="244"/>
    </location>
</feature>
<dbReference type="Pfam" id="PF09250">
    <property type="entry name" value="Prim-Pol"/>
    <property type="match status" value="1"/>
</dbReference>
<name>A0A1H3RWD9_9ACTN</name>
<gene>
    <name evidence="2" type="ORF">SAMN05421684_4298</name>
</gene>
<dbReference type="SMART" id="SM00943">
    <property type="entry name" value="Prim-Pol"/>
    <property type="match status" value="1"/>
</dbReference>
<sequence length="379" mass="39161">MTGNGVWIGASYVTGRPVPIHEPYPHICATTVTGRATGRRYRTERRQCAACGAARSAYQPGGIVSDTLTLLAAALDIADQGMPVFMLGRSKRPVANCPDCPKVEDDPAHDPAGCGHLTCHGFYAATRDPDRIAAILDAVPLGLLAIRTGTVAGVAVVDIDPRNGGRIDLDVMPPTRAVRTGSGGWHLYYTHPGGPLAAKVAGLPGVDLKADGGYVVAPPSIHPRTGQPYRWLGDRPTAPMPAALIERCRPADGSVGVSRPSRPSRPVAGQPRDGFFSGTAQAVPPAQNPGAGGISSPPALLAAHLAAVARAPEGTRRTTLYGAARGVARMVAAGAITEPDGYAALYEAGRNAGQTDRDTRAAIRGGFRDESVGTEGIAA</sequence>
<reference evidence="3" key="1">
    <citation type="submission" date="2016-10" db="EMBL/GenBank/DDBJ databases">
        <authorList>
            <person name="Varghese N."/>
            <person name="Submissions S."/>
        </authorList>
    </citation>
    <scope>NUCLEOTIDE SEQUENCE [LARGE SCALE GENOMIC DNA]</scope>
    <source>
        <strain evidence="3">DSM 44718</strain>
    </source>
</reference>
<dbReference type="Proteomes" id="UP000199632">
    <property type="component" value="Unassembled WGS sequence"/>
</dbReference>
<protein>
    <submittedName>
        <fullName evidence="2">Bifunctional DNA primase/polymerase, N-terminal</fullName>
    </submittedName>
</protein>
<dbReference type="AlphaFoldDB" id="A0A1H3RWD9"/>
<evidence type="ECO:0000259" key="1">
    <source>
        <dbReference type="SMART" id="SM00943"/>
    </source>
</evidence>
<evidence type="ECO:0000313" key="2">
    <source>
        <dbReference type="EMBL" id="SDZ29982.1"/>
    </source>
</evidence>
<dbReference type="RefSeq" id="WP_090795336.1">
    <property type="nucleotide sequence ID" value="NZ_BOND01000020.1"/>
</dbReference>
<dbReference type="CDD" id="cd04859">
    <property type="entry name" value="Prim_Pol"/>
    <property type="match status" value="1"/>
</dbReference>
<dbReference type="OrthoDB" id="3218228at2"/>
<evidence type="ECO:0000313" key="3">
    <source>
        <dbReference type="Proteomes" id="UP000199632"/>
    </source>
</evidence>
<dbReference type="SUPFAM" id="SSF56747">
    <property type="entry name" value="Prim-pol domain"/>
    <property type="match status" value="1"/>
</dbReference>
<dbReference type="STRING" id="137265.SAMN05421684_4298"/>
<dbReference type="InterPro" id="IPR015330">
    <property type="entry name" value="DNA_primase/pol_bifunc_N"/>
</dbReference>